<dbReference type="EMBL" id="FOPM01000006">
    <property type="protein sequence ID" value="SFG57940.1"/>
    <property type="molecule type" value="Genomic_DNA"/>
</dbReference>
<keyword evidence="1" id="KW-0175">Coiled coil</keyword>
<dbReference type="RefSeq" id="WP_177232343.1">
    <property type="nucleotide sequence ID" value="NZ_FOPM01000006.1"/>
</dbReference>
<protein>
    <submittedName>
        <fullName evidence="3">Replication region DNA-binding N-term</fullName>
    </submittedName>
</protein>
<dbReference type="InterPro" id="IPR021104">
    <property type="entry name" value="KfrA_DNA-bd_N"/>
</dbReference>
<dbReference type="Proteomes" id="UP000199229">
    <property type="component" value="Unassembled WGS sequence"/>
</dbReference>
<accession>A0A1I2SZE9</accession>
<evidence type="ECO:0000256" key="1">
    <source>
        <dbReference type="SAM" id="Coils"/>
    </source>
</evidence>
<gene>
    <name evidence="3" type="ORF">SAMN05192565_10610</name>
</gene>
<reference evidence="4" key="1">
    <citation type="submission" date="2016-10" db="EMBL/GenBank/DDBJ databases">
        <authorList>
            <person name="Varghese N."/>
            <person name="Submissions S."/>
        </authorList>
    </citation>
    <scope>NUCLEOTIDE SEQUENCE [LARGE SCALE GENOMIC DNA]</scope>
    <source>
        <strain evidence="4">Gh-105</strain>
    </source>
</reference>
<keyword evidence="3" id="KW-0238">DNA-binding</keyword>
<dbReference type="AlphaFoldDB" id="A0A1I2SZE9"/>
<evidence type="ECO:0000313" key="4">
    <source>
        <dbReference type="Proteomes" id="UP000199229"/>
    </source>
</evidence>
<feature type="coiled-coil region" evidence="1">
    <location>
        <begin position="99"/>
        <end position="165"/>
    </location>
</feature>
<sequence>MPTQDQVWNAADIVMARDEEPVRVATVLAELRRPTPPGEPPPVGGTERTVAPHLKTWKVARDYAPRPRVERLPERLQDDHAKFVRAVWAAATEEADARMEDERRTLAAETRANDALRVEAMVETDAARAEAAGLRAEAETLRAEAETLRAENATLRDQVGQLRGRLDHVRSEDYWEKVMGEAYEILPPEGTMSAGWILERLSRGTMRMGRFVKEPMDEATLRKKIEVRAKAARYFELRGKDAYARLPGWDGPLGRKVFKDDRKLSERNAPDVGEPP</sequence>
<evidence type="ECO:0000313" key="3">
    <source>
        <dbReference type="EMBL" id="SFG57940.1"/>
    </source>
</evidence>
<feature type="domain" description="KfrA N-terminal DNA-binding" evidence="2">
    <location>
        <begin position="3"/>
        <end position="130"/>
    </location>
</feature>
<proteinExistence type="predicted"/>
<organism evidence="3 4">
    <name type="scientific">Methylobacterium gossipiicola</name>
    <dbReference type="NCBI Taxonomy" id="582675"/>
    <lineage>
        <taxon>Bacteria</taxon>
        <taxon>Pseudomonadati</taxon>
        <taxon>Pseudomonadota</taxon>
        <taxon>Alphaproteobacteria</taxon>
        <taxon>Hyphomicrobiales</taxon>
        <taxon>Methylobacteriaceae</taxon>
        <taxon>Methylobacterium</taxon>
    </lineage>
</organism>
<evidence type="ECO:0000259" key="2">
    <source>
        <dbReference type="Pfam" id="PF11740"/>
    </source>
</evidence>
<dbReference type="Pfam" id="PF11740">
    <property type="entry name" value="KfrA_N"/>
    <property type="match status" value="1"/>
</dbReference>
<dbReference type="GO" id="GO:0003677">
    <property type="term" value="F:DNA binding"/>
    <property type="evidence" value="ECO:0007669"/>
    <property type="project" value="UniProtKB-KW"/>
</dbReference>
<keyword evidence="4" id="KW-1185">Reference proteome</keyword>
<name>A0A1I2SZE9_9HYPH</name>